<dbReference type="RefSeq" id="WP_046145475.1">
    <property type="nucleotide sequence ID" value="NZ_KQ033912.1"/>
</dbReference>
<dbReference type="PATRIC" id="fig|927665.4.peg.1069"/>
<sequence>MNNNNKGKHMRYIVFSRPVGGIEQLQLATDIASINKTIENAFERYNSICLHNTKLIAKLDFQLVDCHEKSLITYFTTKCPYVEKVRLIISFQMPLDNPKDPFWVLNNSIHFVIKCKVDADYIEQPKFVESSEGYNAYTCTNFVNLEQLVLDVMIDMGVEYKLLLSEYKLRLDDYSFMDAISNRKASFLKVSMGKEISEEQAPYICFSSFFRSAENSFEYDLSGILQCWTAFLLELSGLLLNFPKISEVEDLIRFLSSEKQHGGLPLKSLKASFREKCIYPGFYLYVWLRKSVIGTSKDRKVSVQTILGGKGDKVNRCTIIPFTYFYVLNNVKDLLSYRIFELVKKEKK</sequence>
<dbReference type="HOGENOM" id="CLU_796584_0_0_10"/>
<evidence type="ECO:0000313" key="2">
    <source>
        <dbReference type="Proteomes" id="UP000033047"/>
    </source>
</evidence>
<dbReference type="Proteomes" id="UP000033047">
    <property type="component" value="Unassembled WGS sequence"/>
</dbReference>
<name>A0A0F5JKJ5_9BACT</name>
<gene>
    <name evidence="1" type="ORF">HMPREF1535_01045</name>
</gene>
<accession>A0A0F5JKJ5</accession>
<protein>
    <submittedName>
        <fullName evidence="1">Uncharacterized protein</fullName>
    </submittedName>
</protein>
<proteinExistence type="predicted"/>
<dbReference type="EMBL" id="AQHV01000006">
    <property type="protein sequence ID" value="KKB58224.1"/>
    <property type="molecule type" value="Genomic_DNA"/>
</dbReference>
<dbReference type="STRING" id="927665.HMPREF1535_01045"/>
<reference evidence="1 2" key="1">
    <citation type="submission" date="2013-04" db="EMBL/GenBank/DDBJ databases">
        <title>The Genome Sequence of Parabacteroides goldsteinii DSM 19448.</title>
        <authorList>
            <consortium name="The Broad Institute Genomics Platform"/>
            <person name="Earl A."/>
            <person name="Ward D."/>
            <person name="Feldgarden M."/>
            <person name="Gevers D."/>
            <person name="Martens E."/>
            <person name="Sakamoto M."/>
            <person name="Benno Y."/>
            <person name="Song Y."/>
            <person name="Liu C."/>
            <person name="Lee J."/>
            <person name="Bolanos M."/>
            <person name="Vaisanen M.L."/>
            <person name="Finegold S.M."/>
            <person name="Walker B."/>
            <person name="Young S."/>
            <person name="Zeng Q."/>
            <person name="Gargeya S."/>
            <person name="Fitzgerald M."/>
            <person name="Haas B."/>
            <person name="Abouelleil A."/>
            <person name="Allen A.W."/>
            <person name="Alvarado L."/>
            <person name="Arachchi H.M."/>
            <person name="Berlin A.M."/>
            <person name="Chapman S.B."/>
            <person name="Gainer-Dewar J."/>
            <person name="Goldberg J."/>
            <person name="Griggs A."/>
            <person name="Gujja S."/>
            <person name="Hansen M."/>
            <person name="Howarth C."/>
            <person name="Imamovic A."/>
            <person name="Ireland A."/>
            <person name="Larimer J."/>
            <person name="McCowan C."/>
            <person name="Murphy C."/>
            <person name="Pearson M."/>
            <person name="Poon T.W."/>
            <person name="Priest M."/>
            <person name="Roberts A."/>
            <person name="Saif S."/>
            <person name="Shea T."/>
            <person name="Sisk P."/>
            <person name="Sykes S."/>
            <person name="Wortman J."/>
            <person name="Nusbaum C."/>
            <person name="Birren B."/>
        </authorList>
    </citation>
    <scope>NUCLEOTIDE SEQUENCE [LARGE SCALE GENOMIC DNA]</scope>
    <source>
        <strain evidence="1 2">DSM 19448</strain>
    </source>
</reference>
<comment type="caution">
    <text evidence="1">The sequence shown here is derived from an EMBL/GenBank/DDBJ whole genome shotgun (WGS) entry which is preliminary data.</text>
</comment>
<evidence type="ECO:0000313" key="1">
    <source>
        <dbReference type="EMBL" id="KKB58224.1"/>
    </source>
</evidence>
<dbReference type="AlphaFoldDB" id="A0A0F5JKJ5"/>
<organism evidence="1 2">
    <name type="scientific">Parabacteroides goldsteinii DSM 19448 = WAL 12034</name>
    <dbReference type="NCBI Taxonomy" id="927665"/>
    <lineage>
        <taxon>Bacteria</taxon>
        <taxon>Pseudomonadati</taxon>
        <taxon>Bacteroidota</taxon>
        <taxon>Bacteroidia</taxon>
        <taxon>Bacteroidales</taxon>
        <taxon>Tannerellaceae</taxon>
        <taxon>Parabacteroides</taxon>
    </lineage>
</organism>